<dbReference type="Pfam" id="PF00179">
    <property type="entry name" value="UQ_con"/>
    <property type="match status" value="1"/>
</dbReference>
<organism evidence="2 3">
    <name type="scientific">Coccomyxa viridis</name>
    <dbReference type="NCBI Taxonomy" id="1274662"/>
    <lineage>
        <taxon>Eukaryota</taxon>
        <taxon>Viridiplantae</taxon>
        <taxon>Chlorophyta</taxon>
        <taxon>core chlorophytes</taxon>
        <taxon>Trebouxiophyceae</taxon>
        <taxon>Trebouxiophyceae incertae sedis</taxon>
        <taxon>Coccomyxaceae</taxon>
        <taxon>Coccomyxa</taxon>
    </lineage>
</organism>
<dbReference type="SUPFAM" id="SSF54495">
    <property type="entry name" value="UBC-like"/>
    <property type="match status" value="1"/>
</dbReference>
<keyword evidence="3" id="KW-1185">Reference proteome</keyword>
<accession>A0ABP1FHL0</accession>
<dbReference type="CDD" id="cd23807">
    <property type="entry name" value="UEV_UBE2V"/>
    <property type="match status" value="1"/>
</dbReference>
<evidence type="ECO:0000313" key="2">
    <source>
        <dbReference type="EMBL" id="CAL5219376.1"/>
    </source>
</evidence>
<dbReference type="Gene3D" id="3.10.110.10">
    <property type="entry name" value="Ubiquitin Conjugating Enzyme"/>
    <property type="match status" value="1"/>
</dbReference>
<dbReference type="PROSITE" id="PS50127">
    <property type="entry name" value="UBC_2"/>
    <property type="match status" value="1"/>
</dbReference>
<name>A0ABP1FHL0_9CHLO</name>
<dbReference type="Proteomes" id="UP001497392">
    <property type="component" value="Unassembled WGS sequence"/>
</dbReference>
<evidence type="ECO:0000259" key="1">
    <source>
        <dbReference type="PROSITE" id="PS50127"/>
    </source>
</evidence>
<reference evidence="2 3" key="1">
    <citation type="submission" date="2024-06" db="EMBL/GenBank/DDBJ databases">
        <authorList>
            <person name="Kraege A."/>
            <person name="Thomma B."/>
        </authorList>
    </citation>
    <scope>NUCLEOTIDE SEQUENCE [LARGE SCALE GENOMIC DNA]</scope>
</reference>
<evidence type="ECO:0000313" key="3">
    <source>
        <dbReference type="Proteomes" id="UP001497392"/>
    </source>
</evidence>
<feature type="domain" description="UBC core" evidence="1">
    <location>
        <begin position="11"/>
        <end position="143"/>
    </location>
</feature>
<dbReference type="SMART" id="SM00212">
    <property type="entry name" value="UBCc"/>
    <property type="match status" value="1"/>
</dbReference>
<gene>
    <name evidence="2" type="primary">g1197</name>
    <name evidence="2" type="ORF">VP750_LOCUS1035</name>
</gene>
<dbReference type="EMBL" id="CAXHTA020000002">
    <property type="protein sequence ID" value="CAL5219376.1"/>
    <property type="molecule type" value="Genomic_DNA"/>
</dbReference>
<comment type="caution">
    <text evidence="2">The sequence shown here is derived from an EMBL/GenBank/DDBJ whole genome shotgun (WGS) entry which is preliminary data.</text>
</comment>
<dbReference type="PANTHER" id="PTHR24068">
    <property type="entry name" value="UBIQUITIN-CONJUGATING ENZYME E2"/>
    <property type="match status" value="1"/>
</dbReference>
<protein>
    <submittedName>
        <fullName evidence="2">G1197 protein</fullName>
    </submittedName>
</protein>
<sequence length="143" mass="16240">MMAGSSSVVVPRNFRLLEELEKGEKGIGDGLVSYGMDDSDDVYMRNWTGTIIGPSNTVHDGRIYQLKLICGMDYPEKPPKVRFMHRINLSCVLSDGSIDSKRFPTLGHWNRNYTMETVLAELRREMSAPHNRKVQQPAEGTMY</sequence>
<proteinExistence type="predicted"/>
<dbReference type="InterPro" id="IPR016135">
    <property type="entry name" value="UBQ-conjugating_enzyme/RWD"/>
</dbReference>
<dbReference type="InterPro" id="IPR000608">
    <property type="entry name" value="UBC"/>
</dbReference>